<feature type="region of interest" description="Disordered" evidence="2">
    <location>
        <begin position="53"/>
        <end position="86"/>
    </location>
</feature>
<feature type="coiled-coil region" evidence="1">
    <location>
        <begin position="185"/>
        <end position="212"/>
    </location>
</feature>
<accession>A0A9N7UBP0</accession>
<protein>
    <submittedName>
        <fullName evidence="3">Uncharacterized protein</fullName>
    </submittedName>
</protein>
<dbReference type="Proteomes" id="UP001153269">
    <property type="component" value="Unassembled WGS sequence"/>
</dbReference>
<proteinExistence type="predicted"/>
<feature type="compositionally biased region" description="Basic residues" evidence="2">
    <location>
        <begin position="288"/>
        <end position="315"/>
    </location>
</feature>
<evidence type="ECO:0000313" key="3">
    <source>
        <dbReference type="EMBL" id="CAB1428450.1"/>
    </source>
</evidence>
<dbReference type="AlphaFoldDB" id="A0A9N7UBP0"/>
<gene>
    <name evidence="3" type="ORF">PLEPLA_LOCUS16423</name>
</gene>
<organism evidence="3 4">
    <name type="scientific">Pleuronectes platessa</name>
    <name type="common">European plaice</name>
    <dbReference type="NCBI Taxonomy" id="8262"/>
    <lineage>
        <taxon>Eukaryota</taxon>
        <taxon>Metazoa</taxon>
        <taxon>Chordata</taxon>
        <taxon>Craniata</taxon>
        <taxon>Vertebrata</taxon>
        <taxon>Euteleostomi</taxon>
        <taxon>Actinopterygii</taxon>
        <taxon>Neopterygii</taxon>
        <taxon>Teleostei</taxon>
        <taxon>Neoteleostei</taxon>
        <taxon>Acanthomorphata</taxon>
        <taxon>Carangaria</taxon>
        <taxon>Pleuronectiformes</taxon>
        <taxon>Pleuronectoidei</taxon>
        <taxon>Pleuronectidae</taxon>
        <taxon>Pleuronectes</taxon>
    </lineage>
</organism>
<evidence type="ECO:0000256" key="1">
    <source>
        <dbReference type="SAM" id="Coils"/>
    </source>
</evidence>
<feature type="region of interest" description="Disordered" evidence="2">
    <location>
        <begin position="275"/>
        <end position="322"/>
    </location>
</feature>
<keyword evidence="1" id="KW-0175">Coiled coil</keyword>
<name>A0A9N7UBP0_PLEPL</name>
<dbReference type="EMBL" id="CADEAL010001057">
    <property type="protein sequence ID" value="CAB1428450.1"/>
    <property type="molecule type" value="Genomic_DNA"/>
</dbReference>
<sequence>MDYIGSTAGQVKADCQAFQRDVSYLEHLLGKQRSRIRQNREWTGDEAHEKLAELQPLEESYCDTNEEIWQPEDGEEEGDWDEDTQQSEDWEVVADWDEDTQQSEDWEVVADWDEDTQQSEDWEVVADWDEDTQQSEDCEEDSETLSTTKILTETDLHRYYKEVQEAYIIKQQLFASELQFERSTNKVLLDELEKLRASNNEISRRYEAENLRAAQQASHLKAEFEKAVMSQMHSFQAEQNLLRLQIMEEMRCLRKRAAEEKMLLQRQVEELTSQLSLKKERENSSIRSGRRKGMRRIRRRNGGRSSRRKRRRNGGRKQEEESLWTNLPTWSPSLMPSLLQNLWRLSCLRRRPKIISLQSGKKSDSIWD</sequence>
<evidence type="ECO:0000313" key="4">
    <source>
        <dbReference type="Proteomes" id="UP001153269"/>
    </source>
</evidence>
<feature type="compositionally biased region" description="Acidic residues" evidence="2">
    <location>
        <begin position="60"/>
        <end position="86"/>
    </location>
</feature>
<evidence type="ECO:0000256" key="2">
    <source>
        <dbReference type="SAM" id="MobiDB-lite"/>
    </source>
</evidence>
<reference evidence="3" key="1">
    <citation type="submission" date="2020-03" db="EMBL/GenBank/DDBJ databases">
        <authorList>
            <person name="Weist P."/>
        </authorList>
    </citation>
    <scope>NUCLEOTIDE SEQUENCE</scope>
</reference>
<comment type="caution">
    <text evidence="3">The sequence shown here is derived from an EMBL/GenBank/DDBJ whole genome shotgun (WGS) entry which is preliminary data.</text>
</comment>
<keyword evidence="4" id="KW-1185">Reference proteome</keyword>